<evidence type="ECO:0000256" key="3">
    <source>
        <dbReference type="SAM" id="MobiDB-lite"/>
    </source>
</evidence>
<comment type="caution">
    <text evidence="5">The sequence shown here is derived from an EMBL/GenBank/DDBJ whole genome shotgun (WGS) entry which is preliminary data.</text>
</comment>
<feature type="domain" description="RNA polymerase Rpb7-like N-terminal" evidence="4">
    <location>
        <begin position="171"/>
        <end position="215"/>
    </location>
</feature>
<dbReference type="EMBL" id="BQNB010017771">
    <property type="protein sequence ID" value="GJT67042.1"/>
    <property type="molecule type" value="Genomic_DNA"/>
</dbReference>
<feature type="region of interest" description="Disordered" evidence="3">
    <location>
        <begin position="1"/>
        <end position="44"/>
    </location>
</feature>
<keyword evidence="5" id="KW-0808">Transferase</keyword>
<feature type="compositionally biased region" description="Basic residues" evidence="3">
    <location>
        <begin position="1"/>
        <end position="12"/>
    </location>
</feature>
<evidence type="ECO:0000313" key="6">
    <source>
        <dbReference type="Proteomes" id="UP001151760"/>
    </source>
</evidence>
<dbReference type="Pfam" id="PF03876">
    <property type="entry name" value="SHS2_Rpb7-N"/>
    <property type="match status" value="1"/>
</dbReference>
<dbReference type="GO" id="GO:0003964">
    <property type="term" value="F:RNA-directed DNA polymerase activity"/>
    <property type="evidence" value="ECO:0007669"/>
    <property type="project" value="UniProtKB-KW"/>
</dbReference>
<evidence type="ECO:0000259" key="4">
    <source>
        <dbReference type="Pfam" id="PF03876"/>
    </source>
</evidence>
<name>A0ABQ5FX60_9ASTR</name>
<dbReference type="InterPro" id="IPR036898">
    <property type="entry name" value="RNA_pol_Rpb7-like_N_sf"/>
</dbReference>
<evidence type="ECO:0000313" key="5">
    <source>
        <dbReference type="EMBL" id="GJT67042.1"/>
    </source>
</evidence>
<evidence type="ECO:0000256" key="2">
    <source>
        <dbReference type="ARBA" id="ARBA00023163"/>
    </source>
</evidence>
<keyword evidence="5" id="KW-0695">RNA-directed DNA polymerase</keyword>
<sequence>MSVRQVWKRKTSTLKSSSTFQNESPSFPPHAHPQTSSPPSYNPLRDEMINSLHNISTILDTHNNPSKSSPPPQQIYPPSHDQVDFHSSFWDAQIGNNVRPIDPSKVASEDLTTGDEGASCFSCALPDAPIGKMYQPSWDGWERCILTLHTLAQLVGTCVNMFNLTKLEHTLSLFLEEAVKGELESLFVDKVIANLGLCISVYDTESIYASFIFANEGAPTDTSLIFLPIPHVQPLHKHRSTGSTDPISSQILQFGVDPRQPHLDDVHRILQYLKATPRQGVFYKLLKVLFTGDHLALDESQLHIFERYNFIQLMHLAWFSAALELHCIKVANTMPILLDSVAKLLELEFEWILPDQQIRRIHQLDTTYRPFHSGQRIGFYSVAGEWFKKDCIGSVTTWDDLVEKSVQKFYQLSDHNEEIEEDDDPDDITDIFKIEGNLFDFETPLDLEEPWSDNGVPHQLCDHICEPYRFKNGVNKWPTCSSDIDRFCNGGELPGFGNFHELDYNVLVKLQECWWKINAHEVASFTRWENYRNYDTSNTNNTQDNQGNEEHRDDPVLEPSVCKIRRFEMMKYSFNVDEEYIAIKESEYLNYSKYNLDAYRELLRIINEGWVVATPDDE</sequence>
<dbReference type="Proteomes" id="UP001151760">
    <property type="component" value="Unassembled WGS sequence"/>
</dbReference>
<dbReference type="InterPro" id="IPR005576">
    <property type="entry name" value="Rpb7-like_N"/>
</dbReference>
<reference evidence="5" key="2">
    <citation type="submission" date="2022-01" db="EMBL/GenBank/DDBJ databases">
        <authorList>
            <person name="Yamashiro T."/>
            <person name="Shiraishi A."/>
            <person name="Satake H."/>
            <person name="Nakayama K."/>
        </authorList>
    </citation>
    <scope>NUCLEOTIDE SEQUENCE</scope>
</reference>
<evidence type="ECO:0000256" key="1">
    <source>
        <dbReference type="ARBA" id="ARBA00022478"/>
    </source>
</evidence>
<keyword evidence="5" id="KW-0548">Nucleotidyltransferase</keyword>
<keyword evidence="1" id="KW-0240">DNA-directed RNA polymerase</keyword>
<protein>
    <submittedName>
        <fullName evidence="5">Reverse transcriptase domain-containing protein</fullName>
    </submittedName>
</protein>
<feature type="region of interest" description="Disordered" evidence="3">
    <location>
        <begin position="58"/>
        <end position="80"/>
    </location>
</feature>
<keyword evidence="6" id="KW-1185">Reference proteome</keyword>
<dbReference type="SUPFAM" id="SSF88798">
    <property type="entry name" value="N-terminal, heterodimerisation domain of RBP7 (RpoE)"/>
    <property type="match status" value="1"/>
</dbReference>
<gene>
    <name evidence="5" type="ORF">Tco_1018522</name>
</gene>
<keyword evidence="2" id="KW-0804">Transcription</keyword>
<reference evidence="5" key="1">
    <citation type="journal article" date="2022" name="Int. J. Mol. Sci.">
        <title>Draft Genome of Tanacetum Coccineum: Genomic Comparison of Closely Related Tanacetum-Family Plants.</title>
        <authorList>
            <person name="Yamashiro T."/>
            <person name="Shiraishi A."/>
            <person name="Nakayama K."/>
            <person name="Satake H."/>
        </authorList>
    </citation>
    <scope>NUCLEOTIDE SEQUENCE</scope>
</reference>
<dbReference type="Gene3D" id="3.30.1490.120">
    <property type="entry name" value="RNA polymerase Rpb7-like, N-terminal domain"/>
    <property type="match status" value="1"/>
</dbReference>
<organism evidence="5 6">
    <name type="scientific">Tanacetum coccineum</name>
    <dbReference type="NCBI Taxonomy" id="301880"/>
    <lineage>
        <taxon>Eukaryota</taxon>
        <taxon>Viridiplantae</taxon>
        <taxon>Streptophyta</taxon>
        <taxon>Embryophyta</taxon>
        <taxon>Tracheophyta</taxon>
        <taxon>Spermatophyta</taxon>
        <taxon>Magnoliopsida</taxon>
        <taxon>eudicotyledons</taxon>
        <taxon>Gunneridae</taxon>
        <taxon>Pentapetalae</taxon>
        <taxon>asterids</taxon>
        <taxon>campanulids</taxon>
        <taxon>Asterales</taxon>
        <taxon>Asteraceae</taxon>
        <taxon>Asteroideae</taxon>
        <taxon>Anthemideae</taxon>
        <taxon>Anthemidinae</taxon>
        <taxon>Tanacetum</taxon>
    </lineage>
</organism>
<proteinExistence type="predicted"/>
<accession>A0ABQ5FX60</accession>